<proteinExistence type="predicted"/>
<keyword evidence="2" id="KW-1185">Reference proteome</keyword>
<evidence type="ECO:0000313" key="1">
    <source>
        <dbReference type="EMBL" id="TPH18489.1"/>
    </source>
</evidence>
<organism evidence="1 2">
    <name type="scientific">Litorilituus lipolyticus</name>
    <dbReference type="NCBI Taxonomy" id="2491017"/>
    <lineage>
        <taxon>Bacteria</taxon>
        <taxon>Pseudomonadati</taxon>
        <taxon>Pseudomonadota</taxon>
        <taxon>Gammaproteobacteria</taxon>
        <taxon>Alteromonadales</taxon>
        <taxon>Colwelliaceae</taxon>
        <taxon>Litorilituus</taxon>
    </lineage>
</organism>
<dbReference type="EMBL" id="SAWY01000003">
    <property type="protein sequence ID" value="TPH18489.1"/>
    <property type="molecule type" value="Genomic_DNA"/>
</dbReference>
<comment type="caution">
    <text evidence="1">The sequence shown here is derived from an EMBL/GenBank/DDBJ whole genome shotgun (WGS) entry which is preliminary data.</text>
</comment>
<evidence type="ECO:0000313" key="2">
    <source>
        <dbReference type="Proteomes" id="UP000315303"/>
    </source>
</evidence>
<protein>
    <submittedName>
        <fullName evidence="1">Uncharacterized protein</fullName>
    </submittedName>
</protein>
<dbReference type="Proteomes" id="UP000315303">
    <property type="component" value="Unassembled WGS sequence"/>
</dbReference>
<dbReference type="RefSeq" id="WP_140601234.1">
    <property type="nucleotide sequence ID" value="NZ_SAWY01000003.1"/>
</dbReference>
<reference evidence="1 2" key="1">
    <citation type="submission" date="2019-01" db="EMBL/GenBank/DDBJ databases">
        <title>Litorilituus lipolytica sp. nov., isolated from intertidal sand of the Yellow Sea in China.</title>
        <authorList>
            <person name="Liu A."/>
        </authorList>
    </citation>
    <scope>NUCLEOTIDE SEQUENCE [LARGE SCALE GENOMIC DNA]</scope>
    <source>
        <strain evidence="1 2">RZ04</strain>
    </source>
</reference>
<sequence length="214" mass="24540">MPKKHDGLMEFLLIGGIIKASSPLYRTEYPRSPKELFTNYLLSLPENEATSLMQKAVGECPIEVLSVEEVPEHQGNIKRKALVERLLKLGFVQYMPQEPGFAYMLAYTNTKSTLYFLFSSKGICIKYFDTPKSIEVDRLGRVEIKGGKTVWNYYQDSYINLHDLCAEIAQAFVNDTLPRTDQLIPHGITPSECNDMKDITQIINKHILQYKREI</sequence>
<dbReference type="AlphaFoldDB" id="A0A502L6D6"/>
<gene>
    <name evidence="1" type="ORF">EPA86_01610</name>
</gene>
<accession>A0A502L6D6</accession>
<name>A0A502L6D6_9GAMM</name>